<protein>
    <recommendedName>
        <fullName evidence="4">G protein-coupled receptor</fullName>
    </recommendedName>
</protein>
<feature type="transmembrane region" description="Helical" evidence="1">
    <location>
        <begin position="186"/>
        <end position="210"/>
    </location>
</feature>
<feature type="non-terminal residue" evidence="2">
    <location>
        <position position="296"/>
    </location>
</feature>
<gene>
    <name evidence="2" type="ORF">PENTCL1PPCAC_14288</name>
</gene>
<feature type="transmembrane region" description="Helical" evidence="1">
    <location>
        <begin position="231"/>
        <end position="257"/>
    </location>
</feature>
<name>A0AAV5TFJ7_9BILA</name>
<evidence type="ECO:0000256" key="1">
    <source>
        <dbReference type="SAM" id="Phobius"/>
    </source>
</evidence>
<proteinExistence type="predicted"/>
<dbReference type="Proteomes" id="UP001432027">
    <property type="component" value="Unassembled WGS sequence"/>
</dbReference>
<dbReference type="AlphaFoldDB" id="A0AAV5TFJ7"/>
<keyword evidence="1" id="KW-1133">Transmembrane helix</keyword>
<evidence type="ECO:0008006" key="4">
    <source>
        <dbReference type="Google" id="ProtNLM"/>
    </source>
</evidence>
<dbReference type="PANTHER" id="PTHR46561">
    <property type="entry name" value="SERPENTINE RECEPTOR, CLASS AB (CLASS A-LIKE)-RELATED"/>
    <property type="match status" value="1"/>
</dbReference>
<evidence type="ECO:0000313" key="3">
    <source>
        <dbReference type="Proteomes" id="UP001432027"/>
    </source>
</evidence>
<comment type="caution">
    <text evidence="2">The sequence shown here is derived from an EMBL/GenBank/DDBJ whole genome shotgun (WGS) entry which is preliminary data.</text>
</comment>
<dbReference type="InterPro" id="IPR053286">
    <property type="entry name" value="Nematode_rcpt-like_srab"/>
</dbReference>
<keyword evidence="1" id="KW-0812">Transmembrane</keyword>
<evidence type="ECO:0000313" key="2">
    <source>
        <dbReference type="EMBL" id="GMS92113.1"/>
    </source>
</evidence>
<keyword evidence="1" id="KW-0472">Membrane</keyword>
<keyword evidence="3" id="KW-1185">Reference proteome</keyword>
<dbReference type="PANTHER" id="PTHR46561:SF11">
    <property type="entry name" value="SERPENTINE RECEPTOR CLASS ALPHA_BETA-14"/>
    <property type="match status" value="1"/>
</dbReference>
<feature type="transmembrane region" description="Helical" evidence="1">
    <location>
        <begin position="55"/>
        <end position="77"/>
    </location>
</feature>
<dbReference type="EMBL" id="BTSX01000004">
    <property type="protein sequence ID" value="GMS92113.1"/>
    <property type="molecule type" value="Genomic_DNA"/>
</dbReference>
<accession>A0AAV5TFJ7</accession>
<reference evidence="2" key="1">
    <citation type="submission" date="2023-10" db="EMBL/GenBank/DDBJ databases">
        <title>Genome assembly of Pristionchus species.</title>
        <authorList>
            <person name="Yoshida K."/>
            <person name="Sommer R.J."/>
        </authorList>
    </citation>
    <scope>NUCLEOTIDE SEQUENCE</scope>
    <source>
        <strain evidence="2">RS0144</strain>
    </source>
</reference>
<feature type="transmembrane region" description="Helical" evidence="1">
    <location>
        <begin position="269"/>
        <end position="289"/>
    </location>
</feature>
<organism evidence="2 3">
    <name type="scientific">Pristionchus entomophagus</name>
    <dbReference type="NCBI Taxonomy" id="358040"/>
    <lineage>
        <taxon>Eukaryota</taxon>
        <taxon>Metazoa</taxon>
        <taxon>Ecdysozoa</taxon>
        <taxon>Nematoda</taxon>
        <taxon>Chromadorea</taxon>
        <taxon>Rhabditida</taxon>
        <taxon>Rhabditina</taxon>
        <taxon>Diplogasteromorpha</taxon>
        <taxon>Diplogasteroidea</taxon>
        <taxon>Neodiplogasteridae</taxon>
        <taxon>Pristionchus</taxon>
    </lineage>
</organism>
<sequence length="296" mass="34398">MNDSQCSIFHELSQNVEYHIIVTVKGLLCSAGAIGIARQWHYYGVRFLVHEHTKIIFRFFYALNIMLSSIISFMYLVEPIRLRFDCLLLDFRYILLTRCVGISLIHAAQHVLLVLSVERIFSATYPAYFERHSNKPFAFSIAVLTVRSTKSLRKVFKIQIAASCTYNMLELSDNFRLFREQRLQRLLTNVALSNCVSLILLFVDLYLNFVRKSATIESLGVSYQRTENRRIILTLLPIELTQMFFIFFTNISLVIYGKVSSNPRPINQQIFLELVTPTTFVPLILTFVIKRSIEKQ</sequence>